<dbReference type="GO" id="GO:0002935">
    <property type="term" value="F:tRNA (adenine(37)-C2)-methyltransferase activity"/>
    <property type="evidence" value="ECO:0007669"/>
    <property type="project" value="UniProtKB-UniRule"/>
</dbReference>
<dbReference type="InterPro" id="IPR027492">
    <property type="entry name" value="RNA_MTrfase_RlmN"/>
</dbReference>
<dbReference type="Gene3D" id="3.20.20.70">
    <property type="entry name" value="Aldolase class I"/>
    <property type="match status" value="1"/>
</dbReference>
<dbReference type="GO" id="GO:0070475">
    <property type="term" value="P:rRNA base methylation"/>
    <property type="evidence" value="ECO:0007669"/>
    <property type="project" value="UniProtKB-UniRule"/>
</dbReference>
<feature type="binding site" evidence="12">
    <location>
        <begin position="232"/>
        <end position="234"/>
    </location>
    <ligand>
        <name>S-adenosyl-L-methionine</name>
        <dbReference type="ChEBI" id="CHEBI:59789"/>
    </ligand>
</feature>
<feature type="active site" description="S-methylcysteine intermediate" evidence="12">
    <location>
        <position position="351"/>
    </location>
</feature>
<evidence type="ECO:0000256" key="8">
    <source>
        <dbReference type="ARBA" id="ARBA00022694"/>
    </source>
</evidence>
<dbReference type="FunFam" id="3.20.20.70:FF:000014">
    <property type="entry name" value="Probable dual-specificity RNA methyltransferase RlmN"/>
    <property type="match status" value="1"/>
</dbReference>
<dbReference type="SFLD" id="SFLDG01062">
    <property type="entry name" value="methyltransferase_(Class_A)"/>
    <property type="match status" value="1"/>
</dbReference>
<dbReference type="GO" id="GO:0046872">
    <property type="term" value="F:metal ion binding"/>
    <property type="evidence" value="ECO:0007669"/>
    <property type="project" value="UniProtKB-KW"/>
</dbReference>
<feature type="binding site" evidence="12">
    <location>
        <position position="209"/>
    </location>
    <ligand>
        <name>S-adenosyl-L-methionine</name>
        <dbReference type="ChEBI" id="CHEBI:59789"/>
    </ligand>
</feature>
<reference evidence="14" key="1">
    <citation type="submission" date="2020-10" db="EMBL/GenBank/DDBJ databases">
        <authorList>
            <person name="Gilroy R."/>
        </authorList>
    </citation>
    <scope>NUCLEOTIDE SEQUENCE</scope>
    <source>
        <strain evidence="14">2830</strain>
    </source>
</reference>
<evidence type="ECO:0000256" key="1">
    <source>
        <dbReference type="ARBA" id="ARBA00004496"/>
    </source>
</evidence>
<dbReference type="GO" id="GO:0030488">
    <property type="term" value="P:tRNA methylation"/>
    <property type="evidence" value="ECO:0007669"/>
    <property type="project" value="UniProtKB-UniRule"/>
</dbReference>
<comment type="caution">
    <text evidence="14">The sequence shown here is derived from an EMBL/GenBank/DDBJ whole genome shotgun (WGS) entry which is preliminary data.</text>
</comment>
<evidence type="ECO:0000313" key="15">
    <source>
        <dbReference type="Proteomes" id="UP000824124"/>
    </source>
</evidence>
<dbReference type="GO" id="GO:0019843">
    <property type="term" value="F:rRNA binding"/>
    <property type="evidence" value="ECO:0007669"/>
    <property type="project" value="UniProtKB-UniRule"/>
</dbReference>
<comment type="subcellular location">
    <subcellularLocation>
        <location evidence="1 12">Cytoplasm</location>
    </subcellularLocation>
</comment>
<evidence type="ECO:0000256" key="2">
    <source>
        <dbReference type="ARBA" id="ARBA00022485"/>
    </source>
</evidence>
<proteinExistence type="inferred from homology"/>
<keyword evidence="3 12" id="KW-0963">Cytoplasm</keyword>
<dbReference type="Proteomes" id="UP000824124">
    <property type="component" value="Unassembled WGS sequence"/>
</dbReference>
<keyword evidence="12" id="KW-1015">Disulfide bond</keyword>
<comment type="catalytic activity">
    <reaction evidence="12">
        <text>adenosine(37) in tRNA + 2 reduced [2Fe-2S]-[ferredoxin] + 2 S-adenosyl-L-methionine = 2-methyladenosine(37) in tRNA + 5'-deoxyadenosine + L-methionine + 2 oxidized [2Fe-2S]-[ferredoxin] + S-adenosyl-L-homocysteine</text>
        <dbReference type="Rhea" id="RHEA:43332"/>
        <dbReference type="Rhea" id="RHEA-COMP:10000"/>
        <dbReference type="Rhea" id="RHEA-COMP:10001"/>
        <dbReference type="Rhea" id="RHEA-COMP:10162"/>
        <dbReference type="Rhea" id="RHEA-COMP:10485"/>
        <dbReference type="ChEBI" id="CHEBI:17319"/>
        <dbReference type="ChEBI" id="CHEBI:33737"/>
        <dbReference type="ChEBI" id="CHEBI:33738"/>
        <dbReference type="ChEBI" id="CHEBI:57844"/>
        <dbReference type="ChEBI" id="CHEBI:57856"/>
        <dbReference type="ChEBI" id="CHEBI:59789"/>
        <dbReference type="ChEBI" id="CHEBI:74411"/>
        <dbReference type="ChEBI" id="CHEBI:74497"/>
        <dbReference type="EC" id="2.1.1.192"/>
    </reaction>
</comment>
<keyword evidence="8 12" id="KW-0819">tRNA processing</keyword>
<evidence type="ECO:0000256" key="7">
    <source>
        <dbReference type="ARBA" id="ARBA00022691"/>
    </source>
</evidence>
<evidence type="ECO:0000256" key="6">
    <source>
        <dbReference type="ARBA" id="ARBA00022679"/>
    </source>
</evidence>
<dbReference type="InterPro" id="IPR013785">
    <property type="entry name" value="Aldolase_TIM"/>
</dbReference>
<organism evidence="14 15">
    <name type="scientific">Candidatus Avidehalobacter gallistercoris</name>
    <dbReference type="NCBI Taxonomy" id="2840694"/>
    <lineage>
        <taxon>Bacteria</taxon>
        <taxon>Bacillati</taxon>
        <taxon>Bacillota</taxon>
        <taxon>Clostridia</taxon>
        <taxon>Eubacteriales</taxon>
        <taxon>Peptococcaceae</taxon>
        <taxon>Peptococcaceae incertae sedis</taxon>
        <taxon>Candidatus Avidehalobacter</taxon>
    </lineage>
</organism>
<dbReference type="InterPro" id="IPR058240">
    <property type="entry name" value="rSAM_sf"/>
</dbReference>
<dbReference type="InterPro" id="IPR048641">
    <property type="entry name" value="RlmN_N"/>
</dbReference>
<evidence type="ECO:0000256" key="11">
    <source>
        <dbReference type="ARBA" id="ARBA00023014"/>
    </source>
</evidence>
<dbReference type="Gene3D" id="1.10.150.530">
    <property type="match status" value="1"/>
</dbReference>
<feature type="domain" description="Radical SAM core" evidence="13">
    <location>
        <begin position="112"/>
        <end position="346"/>
    </location>
</feature>
<dbReference type="InterPro" id="IPR040072">
    <property type="entry name" value="Methyltransferase_A"/>
</dbReference>
<comment type="similarity">
    <text evidence="12">Belongs to the radical SAM superfamily. RlmN family.</text>
</comment>
<protein>
    <recommendedName>
        <fullName evidence="12">Probable dual-specificity RNA methyltransferase RlmN</fullName>
        <ecNumber evidence="12">2.1.1.192</ecNumber>
    </recommendedName>
    <alternativeName>
        <fullName evidence="12">23S rRNA (adenine(2503)-C(2))-methyltransferase</fullName>
    </alternativeName>
    <alternativeName>
        <fullName evidence="12">23S rRNA m2A2503 methyltransferase</fullName>
    </alternativeName>
    <alternativeName>
        <fullName evidence="12">Ribosomal RNA large subunit methyltransferase N</fullName>
    </alternativeName>
    <alternativeName>
        <fullName evidence="12">tRNA (adenine(37)-C(2))-methyltransferase</fullName>
    </alternativeName>
    <alternativeName>
        <fullName evidence="12">tRNA m2A37 methyltransferase</fullName>
    </alternativeName>
</protein>
<keyword evidence="2 12" id="KW-0004">4Fe-4S</keyword>
<evidence type="ECO:0000256" key="10">
    <source>
        <dbReference type="ARBA" id="ARBA00023004"/>
    </source>
</evidence>
<keyword evidence="6 12" id="KW-0808">Transferase</keyword>
<keyword evidence="7 12" id="KW-0949">S-adenosyl-L-methionine</keyword>
<dbReference type="PIRSF" id="PIRSF006004">
    <property type="entry name" value="CHP00048"/>
    <property type="match status" value="1"/>
</dbReference>
<reference evidence="14" key="2">
    <citation type="journal article" date="2021" name="PeerJ">
        <title>Extensive microbial diversity within the chicken gut microbiome revealed by metagenomics and culture.</title>
        <authorList>
            <person name="Gilroy R."/>
            <person name="Ravi A."/>
            <person name="Getino M."/>
            <person name="Pursley I."/>
            <person name="Horton D.L."/>
            <person name="Alikhan N.F."/>
            <person name="Baker D."/>
            <person name="Gharbi K."/>
            <person name="Hall N."/>
            <person name="Watson M."/>
            <person name="Adriaenssens E.M."/>
            <person name="Foster-Nyarko E."/>
            <person name="Jarju S."/>
            <person name="Secka A."/>
            <person name="Antonio M."/>
            <person name="Oren A."/>
            <person name="Chaudhuri R.R."/>
            <person name="La Ragione R."/>
            <person name="Hildebrand F."/>
            <person name="Pallen M.J."/>
        </authorList>
    </citation>
    <scope>NUCLEOTIDE SEQUENCE</scope>
    <source>
        <strain evidence="14">2830</strain>
    </source>
</reference>
<evidence type="ECO:0000256" key="5">
    <source>
        <dbReference type="ARBA" id="ARBA00022603"/>
    </source>
</evidence>
<comment type="cofactor">
    <cofactor evidence="12">
        <name>[4Fe-4S] cluster</name>
        <dbReference type="ChEBI" id="CHEBI:49883"/>
    </cofactor>
    <text evidence="12">Binds 1 [4Fe-4S] cluster. The cluster is coordinated with 3 cysteines and an exchangeable S-adenosyl-L-methionine.</text>
</comment>
<keyword evidence="5 12" id="KW-0489">Methyltransferase</keyword>
<gene>
    <name evidence="12 14" type="primary">rlmN</name>
    <name evidence="14" type="ORF">IAB00_05105</name>
</gene>
<comment type="caution">
    <text evidence="12">Lacks conserved residue(s) required for the propagation of feature annotation.</text>
</comment>
<dbReference type="Pfam" id="PF21016">
    <property type="entry name" value="RlmN_N"/>
    <property type="match status" value="1"/>
</dbReference>
<dbReference type="InterPro" id="IPR007197">
    <property type="entry name" value="rSAM"/>
</dbReference>
<feature type="binding site" evidence="12">
    <location>
        <position position="126"/>
    </location>
    <ligand>
        <name>[4Fe-4S] cluster</name>
        <dbReference type="ChEBI" id="CHEBI:49883"/>
        <note>4Fe-4S-S-AdoMet</note>
    </ligand>
</feature>
<comment type="miscellaneous">
    <text evidence="12">Reaction proceeds by a ping-pong mechanism involving intermediate methylation of a conserved cysteine residue.</text>
</comment>
<dbReference type="EC" id="2.1.1.192" evidence="12"/>
<keyword evidence="10 12" id="KW-0408">Iron</keyword>
<comment type="catalytic activity">
    <reaction evidence="12">
        <text>adenosine(2503) in 23S rRNA + 2 reduced [2Fe-2S]-[ferredoxin] + 2 S-adenosyl-L-methionine = 2-methyladenosine(2503) in 23S rRNA + 5'-deoxyadenosine + L-methionine + 2 oxidized [2Fe-2S]-[ferredoxin] + S-adenosyl-L-homocysteine</text>
        <dbReference type="Rhea" id="RHEA:42916"/>
        <dbReference type="Rhea" id="RHEA-COMP:10000"/>
        <dbReference type="Rhea" id="RHEA-COMP:10001"/>
        <dbReference type="Rhea" id="RHEA-COMP:10152"/>
        <dbReference type="Rhea" id="RHEA-COMP:10282"/>
        <dbReference type="ChEBI" id="CHEBI:17319"/>
        <dbReference type="ChEBI" id="CHEBI:33737"/>
        <dbReference type="ChEBI" id="CHEBI:33738"/>
        <dbReference type="ChEBI" id="CHEBI:57844"/>
        <dbReference type="ChEBI" id="CHEBI:57856"/>
        <dbReference type="ChEBI" id="CHEBI:59789"/>
        <dbReference type="ChEBI" id="CHEBI:74411"/>
        <dbReference type="ChEBI" id="CHEBI:74497"/>
        <dbReference type="EC" id="2.1.1.192"/>
    </reaction>
</comment>
<dbReference type="GO" id="GO:0051539">
    <property type="term" value="F:4 iron, 4 sulfur cluster binding"/>
    <property type="evidence" value="ECO:0007669"/>
    <property type="project" value="UniProtKB-UniRule"/>
</dbReference>
<dbReference type="SFLD" id="SFLDS00029">
    <property type="entry name" value="Radical_SAM"/>
    <property type="match status" value="1"/>
</dbReference>
<evidence type="ECO:0000313" key="14">
    <source>
        <dbReference type="EMBL" id="HIU10603.1"/>
    </source>
</evidence>
<evidence type="ECO:0000256" key="9">
    <source>
        <dbReference type="ARBA" id="ARBA00022723"/>
    </source>
</evidence>
<dbReference type="PANTHER" id="PTHR30544:SF5">
    <property type="entry name" value="RADICAL SAM CORE DOMAIN-CONTAINING PROTEIN"/>
    <property type="match status" value="1"/>
</dbReference>
<dbReference type="PROSITE" id="PS51918">
    <property type="entry name" value="RADICAL_SAM"/>
    <property type="match status" value="1"/>
</dbReference>
<evidence type="ECO:0000259" key="13">
    <source>
        <dbReference type="PROSITE" id="PS51918"/>
    </source>
</evidence>
<keyword evidence="9 12" id="KW-0479">Metal-binding</keyword>
<dbReference type="HAMAP" id="MF_01849">
    <property type="entry name" value="RNA_methyltr_RlmN"/>
    <property type="match status" value="1"/>
</dbReference>
<dbReference type="InterPro" id="IPR004383">
    <property type="entry name" value="rRNA_lsu_MTrfase_RlmN/Cfr"/>
</dbReference>
<dbReference type="NCBIfam" id="TIGR00048">
    <property type="entry name" value="rRNA_mod_RlmN"/>
    <property type="match status" value="1"/>
</dbReference>
<feature type="binding site" evidence="12">
    <location>
        <position position="133"/>
    </location>
    <ligand>
        <name>[4Fe-4S] cluster</name>
        <dbReference type="ChEBI" id="CHEBI:49883"/>
        <note>4Fe-4S-S-AdoMet</note>
    </ligand>
</feature>
<sequence>MTFKAEIDLLGRNKTELKSICLAMGFQPFKGEILFRWLQEGVLDYASMTNLSRRERELLAETYPLLAPRIIQEQQSADGATVKLLLDFGRSDKEKQPVMIELVIMLYERQNSRSRHTLCISTQAGCAMGCAFCATGLSGLSRNLSAGEIVAEVIMGQKWLHEHKLGDVTNLVFMGMGEPFANYDAVMQSLAILNDPAGLNIGQRRMTISTCGLTDAIKCFADAETEIGLAISLHAPNDALRSQLMPVNRRYPIKELLAACDYYTSKTHRRISYEYALLKDVNDGRQQAEELAQLLAHRLAHVNLIPVNFVSETGFLPSPAEVINEFAAILNRRGVETTVREKRGTDIDGACGQLRRHQSNGGGK</sequence>
<dbReference type="Pfam" id="PF04055">
    <property type="entry name" value="Radical_SAM"/>
    <property type="match status" value="1"/>
</dbReference>
<dbReference type="GO" id="GO:0070040">
    <property type="term" value="F:rRNA (adenine(2503)-C2-)-methyltransferase activity"/>
    <property type="evidence" value="ECO:0007669"/>
    <property type="project" value="UniProtKB-UniRule"/>
</dbReference>
<dbReference type="GO" id="GO:0005737">
    <property type="term" value="C:cytoplasm"/>
    <property type="evidence" value="ECO:0007669"/>
    <property type="project" value="UniProtKB-SubCell"/>
</dbReference>
<keyword evidence="4 12" id="KW-0698">rRNA processing</keyword>
<feature type="binding site" evidence="12">
    <location>
        <begin position="177"/>
        <end position="178"/>
    </location>
    <ligand>
        <name>S-adenosyl-L-methionine</name>
        <dbReference type="ChEBI" id="CHEBI:59789"/>
    </ligand>
</feature>
<dbReference type="AlphaFoldDB" id="A0A9D1KYS7"/>
<keyword evidence="11 12" id="KW-0411">Iron-sulfur</keyword>
<feature type="active site" description="Proton acceptor" evidence="12">
    <location>
        <position position="101"/>
    </location>
</feature>
<evidence type="ECO:0000256" key="4">
    <source>
        <dbReference type="ARBA" id="ARBA00022552"/>
    </source>
</evidence>
<dbReference type="EMBL" id="DVMH01000026">
    <property type="protein sequence ID" value="HIU10603.1"/>
    <property type="molecule type" value="Genomic_DNA"/>
</dbReference>
<dbReference type="GO" id="GO:0000049">
    <property type="term" value="F:tRNA binding"/>
    <property type="evidence" value="ECO:0007669"/>
    <property type="project" value="UniProtKB-UniRule"/>
</dbReference>
<dbReference type="SFLD" id="SFLDF00275">
    <property type="entry name" value="adenosine_C2_methyltransferase"/>
    <property type="match status" value="1"/>
</dbReference>
<accession>A0A9D1KYS7</accession>
<comment type="function">
    <text evidence="12">Specifically methylates position 2 of adenine 2503 in 23S rRNA and position 2 of adenine 37 in tRNAs.</text>
</comment>
<evidence type="ECO:0000256" key="12">
    <source>
        <dbReference type="HAMAP-Rule" id="MF_01849"/>
    </source>
</evidence>
<name>A0A9D1KYS7_9FIRM</name>
<feature type="binding site" evidence="12">
    <location>
        <position position="308"/>
    </location>
    <ligand>
        <name>S-adenosyl-L-methionine</name>
        <dbReference type="ChEBI" id="CHEBI:59789"/>
    </ligand>
</feature>
<feature type="binding site" evidence="12">
    <location>
        <position position="130"/>
    </location>
    <ligand>
        <name>[4Fe-4S] cluster</name>
        <dbReference type="ChEBI" id="CHEBI:49883"/>
        <note>4Fe-4S-S-AdoMet</note>
    </ligand>
</feature>
<dbReference type="SUPFAM" id="SSF102114">
    <property type="entry name" value="Radical SAM enzymes"/>
    <property type="match status" value="1"/>
</dbReference>
<dbReference type="PANTHER" id="PTHR30544">
    <property type="entry name" value="23S RRNA METHYLTRANSFERASE"/>
    <property type="match status" value="1"/>
</dbReference>
<evidence type="ECO:0000256" key="3">
    <source>
        <dbReference type="ARBA" id="ARBA00022490"/>
    </source>
</evidence>